<keyword evidence="2" id="KW-1185">Reference proteome</keyword>
<proteinExistence type="predicted"/>
<gene>
    <name evidence="1" type="ORF">MEUPH1_LOCUS26580</name>
</gene>
<evidence type="ECO:0000313" key="2">
    <source>
        <dbReference type="Proteomes" id="UP001160148"/>
    </source>
</evidence>
<name>A0AAV0XX55_9HEMI</name>
<dbReference type="Proteomes" id="UP001160148">
    <property type="component" value="Unassembled WGS sequence"/>
</dbReference>
<dbReference type="AlphaFoldDB" id="A0AAV0XX55"/>
<comment type="caution">
    <text evidence="1">The sequence shown here is derived from an EMBL/GenBank/DDBJ whole genome shotgun (WGS) entry which is preliminary data.</text>
</comment>
<reference evidence="1 2" key="1">
    <citation type="submission" date="2023-01" db="EMBL/GenBank/DDBJ databases">
        <authorList>
            <person name="Whitehead M."/>
        </authorList>
    </citation>
    <scope>NUCLEOTIDE SEQUENCE [LARGE SCALE GENOMIC DNA]</scope>
</reference>
<sequence>MYPNLNLPPEPIITRWGTWLNAVKYYCENFEKIKDVVSTLDSTSAVSIQKAKHLLNIDDIKNNLINISVNFGFLEDTIKQLETRKMTLVQSLGLIEEAEKCIEQVQGPLGVAVKEKCTAYYIKILV</sequence>
<organism evidence="1 2">
    <name type="scientific">Macrosiphum euphorbiae</name>
    <name type="common">potato aphid</name>
    <dbReference type="NCBI Taxonomy" id="13131"/>
    <lineage>
        <taxon>Eukaryota</taxon>
        <taxon>Metazoa</taxon>
        <taxon>Ecdysozoa</taxon>
        <taxon>Arthropoda</taxon>
        <taxon>Hexapoda</taxon>
        <taxon>Insecta</taxon>
        <taxon>Pterygota</taxon>
        <taxon>Neoptera</taxon>
        <taxon>Paraneoptera</taxon>
        <taxon>Hemiptera</taxon>
        <taxon>Sternorrhyncha</taxon>
        <taxon>Aphidomorpha</taxon>
        <taxon>Aphidoidea</taxon>
        <taxon>Aphididae</taxon>
        <taxon>Macrosiphini</taxon>
        <taxon>Macrosiphum</taxon>
    </lineage>
</organism>
<evidence type="ECO:0000313" key="1">
    <source>
        <dbReference type="EMBL" id="CAI6372751.1"/>
    </source>
</evidence>
<accession>A0AAV0XX55</accession>
<dbReference type="EMBL" id="CARXXK010001074">
    <property type="protein sequence ID" value="CAI6372751.1"/>
    <property type="molecule type" value="Genomic_DNA"/>
</dbReference>
<protein>
    <submittedName>
        <fullName evidence="1">Uncharacterized protein</fullName>
    </submittedName>
</protein>